<dbReference type="AlphaFoldDB" id="A0A4C1TY77"/>
<name>A0A4C1TY77_EUMVA</name>
<gene>
    <name evidence="1" type="ORF">EVAR_93242_1</name>
</gene>
<sequence>MGIVMVLEKERAEARRISRVAAEQVRTVLGSHSSLWLKRFASEGGAKGKSQGSTFPRVTIKIRKSGHKVGNVQKSLRVGRRAAAGGGRAGGPRFSFFRESRRRRGGLVI</sequence>
<reference evidence="1 2" key="1">
    <citation type="journal article" date="2019" name="Commun. Biol.">
        <title>The bagworm genome reveals a unique fibroin gene that provides high tensile strength.</title>
        <authorList>
            <person name="Kono N."/>
            <person name="Nakamura H."/>
            <person name="Ohtoshi R."/>
            <person name="Tomita M."/>
            <person name="Numata K."/>
            <person name="Arakawa K."/>
        </authorList>
    </citation>
    <scope>NUCLEOTIDE SEQUENCE [LARGE SCALE GENOMIC DNA]</scope>
</reference>
<accession>A0A4C1TY77</accession>
<dbReference type="EMBL" id="BGZK01000101">
    <property type="protein sequence ID" value="GBP18814.1"/>
    <property type="molecule type" value="Genomic_DNA"/>
</dbReference>
<proteinExistence type="predicted"/>
<dbReference type="Proteomes" id="UP000299102">
    <property type="component" value="Unassembled WGS sequence"/>
</dbReference>
<protein>
    <submittedName>
        <fullName evidence="1">Uncharacterized protein</fullName>
    </submittedName>
</protein>
<evidence type="ECO:0000313" key="1">
    <source>
        <dbReference type="EMBL" id="GBP18814.1"/>
    </source>
</evidence>
<comment type="caution">
    <text evidence="1">The sequence shown here is derived from an EMBL/GenBank/DDBJ whole genome shotgun (WGS) entry which is preliminary data.</text>
</comment>
<evidence type="ECO:0000313" key="2">
    <source>
        <dbReference type="Proteomes" id="UP000299102"/>
    </source>
</evidence>
<organism evidence="1 2">
    <name type="scientific">Eumeta variegata</name>
    <name type="common">Bagworm moth</name>
    <name type="synonym">Eumeta japonica</name>
    <dbReference type="NCBI Taxonomy" id="151549"/>
    <lineage>
        <taxon>Eukaryota</taxon>
        <taxon>Metazoa</taxon>
        <taxon>Ecdysozoa</taxon>
        <taxon>Arthropoda</taxon>
        <taxon>Hexapoda</taxon>
        <taxon>Insecta</taxon>
        <taxon>Pterygota</taxon>
        <taxon>Neoptera</taxon>
        <taxon>Endopterygota</taxon>
        <taxon>Lepidoptera</taxon>
        <taxon>Glossata</taxon>
        <taxon>Ditrysia</taxon>
        <taxon>Tineoidea</taxon>
        <taxon>Psychidae</taxon>
        <taxon>Oiketicinae</taxon>
        <taxon>Eumeta</taxon>
    </lineage>
</organism>
<keyword evidence="2" id="KW-1185">Reference proteome</keyword>